<dbReference type="AlphaFoldDB" id="A0A7U2HWH9"/>
<evidence type="ECO:0000313" key="2">
    <source>
        <dbReference type="Proteomes" id="UP000663193"/>
    </source>
</evidence>
<dbReference type="VEuPathDB" id="FungiDB:JI435_002100"/>
<evidence type="ECO:0000313" key="1">
    <source>
        <dbReference type="EMBL" id="QRC90687.1"/>
    </source>
</evidence>
<gene>
    <name evidence="1" type="ORF">JI435_002100</name>
</gene>
<protein>
    <submittedName>
        <fullName evidence="1">Uncharacterized protein</fullName>
    </submittedName>
</protein>
<proteinExistence type="predicted"/>
<reference evidence="2" key="1">
    <citation type="journal article" date="2021" name="BMC Genomics">
        <title>Chromosome-level genome assembly and manually-curated proteome of model necrotroph Parastagonospora nodorum Sn15 reveals a genome-wide trove of candidate effector homologs, and redundancy of virulence-related functions within an accessory chromosome.</title>
        <authorList>
            <person name="Bertazzoni S."/>
            <person name="Jones D.A.B."/>
            <person name="Phan H.T."/>
            <person name="Tan K.-C."/>
            <person name="Hane J.K."/>
        </authorList>
    </citation>
    <scope>NUCLEOTIDE SEQUENCE [LARGE SCALE GENOMIC DNA]</scope>
    <source>
        <strain evidence="2">SN15 / ATCC MYA-4574 / FGSC 10173)</strain>
    </source>
</reference>
<name>A0A7U2HWH9_PHANO</name>
<dbReference type="Proteomes" id="UP000663193">
    <property type="component" value="Chromosome 1"/>
</dbReference>
<accession>A0A7U2HWH9</accession>
<keyword evidence="2" id="KW-1185">Reference proteome</keyword>
<sequence length="119" mass="13746">MVSPWSRCSFYLYLWYQPLLRPSSVLPNGQDATQRLALLLHCFETGPRLFDSPSYPWWSRMRLRGTKRGPRLRHPGLLIPKYRAPGRMVSLTLPSYGCLDLAASTDPVMFLWLVDYGTL</sequence>
<dbReference type="EMBL" id="CP069023">
    <property type="protein sequence ID" value="QRC90687.1"/>
    <property type="molecule type" value="Genomic_DNA"/>
</dbReference>
<organism evidence="1 2">
    <name type="scientific">Phaeosphaeria nodorum (strain SN15 / ATCC MYA-4574 / FGSC 10173)</name>
    <name type="common">Glume blotch fungus</name>
    <name type="synonym">Parastagonospora nodorum</name>
    <dbReference type="NCBI Taxonomy" id="321614"/>
    <lineage>
        <taxon>Eukaryota</taxon>
        <taxon>Fungi</taxon>
        <taxon>Dikarya</taxon>
        <taxon>Ascomycota</taxon>
        <taxon>Pezizomycotina</taxon>
        <taxon>Dothideomycetes</taxon>
        <taxon>Pleosporomycetidae</taxon>
        <taxon>Pleosporales</taxon>
        <taxon>Pleosporineae</taxon>
        <taxon>Phaeosphaeriaceae</taxon>
        <taxon>Parastagonospora</taxon>
    </lineage>
</organism>